<evidence type="ECO:0000256" key="1">
    <source>
        <dbReference type="ARBA" id="ARBA00022670"/>
    </source>
</evidence>
<dbReference type="SUPFAM" id="SSF82171">
    <property type="entry name" value="DPP6 N-terminal domain-like"/>
    <property type="match status" value="1"/>
</dbReference>
<keyword evidence="2" id="KW-0378">Hydrolase</keyword>
<proteinExistence type="inferred from homology"/>
<dbReference type="Pfam" id="PF00246">
    <property type="entry name" value="Peptidase_M14"/>
    <property type="match status" value="1"/>
</dbReference>
<evidence type="ECO:0000256" key="2">
    <source>
        <dbReference type="ARBA" id="ARBA00022801"/>
    </source>
</evidence>
<dbReference type="InterPro" id="IPR002469">
    <property type="entry name" value="Peptidase_S9B_N"/>
</dbReference>
<dbReference type="InterPro" id="IPR029058">
    <property type="entry name" value="AB_hydrolase_fold"/>
</dbReference>
<sequence length="1284" mass="140666">MNCKAQAGNGFWGQLRRAVRPTVPSPGPAGSLRHENLSRPSATARGSVHFSARTSREIVSMTRTLALLAALAAPAAARAQALQTVAEKTDYKATSRGADVVAFCEAVAKRGPVARLDYFGASHEGRKLPYLVLSHERIATPEDAKKSGKLVALAFANIHAGEVDGKEALLALARDLTDRTDHPLLKNLVLVLVPNLNADGNEKIDPKNRLGDNGPIEGAGTRANAQKLDLNRDFVKLESPEIRALIKLVNEWNPAVVIDCHTTNGSKHRFKLTYDGPRYPSSSDLAKWADGTLFPEVTKKVKDATGFDIAPYGNFSPDRTRWETYPATPRYSIQYFALCGRLGILSESYSYATFKERIDATRAFVTACLEVVAENRKGVAKLVALEKPARVAVRTKTEAFPEKLQVLGFEEIEKDGKRVVTAAHKAYHLDYAGRVAPTEFADLPFAYLVPADCTAAVETLQRHGIQVEELREDVDLDAERMLVTSVEKAGQSQSATVTSVVGRWDRETHRVPAGTIVVKTGQPLGALAGYLLDPRSEDGLTTWGQLPVGGTQTHFPVLRLPAAVPLALGAAPKLPEARRTNQPITDAQLTGRGGMSAFGFSGTPLTTGAWIDGEHFLQVKDGVLLKVKARTGKGEPFTDPAKIKSSLDAIKGLDNATRDRLAKGTSFRTSPDRAAFLFDIGPDIGIGYFDGNPGARLTKSDGAKEHVTFSPDGKRVAFVRGANLFAVSVEKPLEEHKLTADGGGEVFNAKGDWVYEEEIFNRNGKAYWWSPDGKQLAFLRFDDAPVKKFNLVDLQPVGGRLESYAYPKPGDPNPLVKVGVVSADGGKPTFLDLGGYKPEETLISRVGWVGKSGTVFAYVQNRTQTWLDFVVWDSPTAKPKTLFRETTQAWVDDAGEPRWLPDGTFLFLSERTGWKHLYHYSAEGKLLAAVTQGDWEVKDVLRVDAKEKTVYFSAALTSPTGTDLCRVTFGSDTELLTEKGKTHRVSLALEGELFVDRFSDPMTPTQSNLYEVGKGVVRKLDTNPVRERNEFKFGKYERVKITLKDGFVLEGAITYPPDFDPKKKYPVWLFTYAGPHSPTLRDEFGGGRVMEQSLGTSGIITFRVDPRSASGKGAKSAWACYKQLGVQELKDLEEAVAWLAEKPYIDAKRVGISGHSYGGFMAAYALTHSKTFSAGIASGPVTDWKLYDSIYTERYMLTPKENPEGYAKSSCVAAAKNLAGKLLIVHGMMDDNVHMQNSVQLVDALQRAGKDFELMLYPQARHGIGGGHYSRLQLDFIRRAMKEK</sequence>
<dbReference type="GO" id="GO:0004252">
    <property type="term" value="F:serine-type endopeptidase activity"/>
    <property type="evidence" value="ECO:0007669"/>
    <property type="project" value="InterPro"/>
</dbReference>
<dbReference type="EMBL" id="CP025958">
    <property type="protein sequence ID" value="AWM39650.1"/>
    <property type="molecule type" value="Genomic_DNA"/>
</dbReference>
<name>A0A2Z3HEF0_9BACT</name>
<dbReference type="Gene3D" id="2.140.10.30">
    <property type="entry name" value="Dipeptidylpeptidase IV, N-terminal domain"/>
    <property type="match status" value="1"/>
</dbReference>
<evidence type="ECO:0000313" key="6">
    <source>
        <dbReference type="EMBL" id="AWM39650.1"/>
    </source>
</evidence>
<dbReference type="Gene3D" id="3.40.630.10">
    <property type="entry name" value="Zn peptidases"/>
    <property type="match status" value="1"/>
</dbReference>
<evidence type="ECO:0000256" key="4">
    <source>
        <dbReference type="SAM" id="MobiDB-lite"/>
    </source>
</evidence>
<dbReference type="Pfam" id="PF00930">
    <property type="entry name" value="DPPIV_N"/>
    <property type="match status" value="1"/>
</dbReference>
<dbReference type="OrthoDB" id="108903at2"/>
<dbReference type="SUPFAM" id="SSF53187">
    <property type="entry name" value="Zn-dependent exopeptidases"/>
    <property type="match status" value="1"/>
</dbReference>
<feature type="domain" description="Peptidase M14" evidence="5">
    <location>
        <begin position="90"/>
        <end position="368"/>
    </location>
</feature>
<keyword evidence="1" id="KW-0645">Protease</keyword>
<dbReference type="Pfam" id="PF00326">
    <property type="entry name" value="Peptidase_S9"/>
    <property type="match status" value="1"/>
</dbReference>
<dbReference type="GO" id="GO:0008270">
    <property type="term" value="F:zinc ion binding"/>
    <property type="evidence" value="ECO:0007669"/>
    <property type="project" value="InterPro"/>
</dbReference>
<dbReference type="SMART" id="SM00631">
    <property type="entry name" value="Zn_pept"/>
    <property type="match status" value="1"/>
</dbReference>
<evidence type="ECO:0000256" key="3">
    <source>
        <dbReference type="PROSITE-ProRule" id="PRU01379"/>
    </source>
</evidence>
<comment type="similarity">
    <text evidence="3">Belongs to the peptidase M14 family.</text>
</comment>
<dbReference type="GO" id="GO:0006508">
    <property type="term" value="P:proteolysis"/>
    <property type="evidence" value="ECO:0007669"/>
    <property type="project" value="UniProtKB-KW"/>
</dbReference>
<comment type="caution">
    <text evidence="3">Lacks conserved residue(s) required for the propagation of feature annotation.</text>
</comment>
<dbReference type="InterPro" id="IPR002471">
    <property type="entry name" value="Pept_S9_AS"/>
</dbReference>
<dbReference type="GO" id="GO:0004181">
    <property type="term" value="F:metallocarboxypeptidase activity"/>
    <property type="evidence" value="ECO:0007669"/>
    <property type="project" value="InterPro"/>
</dbReference>
<dbReference type="PROSITE" id="PS52035">
    <property type="entry name" value="PEPTIDASE_M14"/>
    <property type="match status" value="1"/>
</dbReference>
<dbReference type="GO" id="GO:0008239">
    <property type="term" value="F:dipeptidyl-peptidase activity"/>
    <property type="evidence" value="ECO:0007669"/>
    <property type="project" value="TreeGrafter"/>
</dbReference>
<dbReference type="Proteomes" id="UP000245802">
    <property type="component" value="Chromosome"/>
</dbReference>
<dbReference type="PANTHER" id="PTHR11731">
    <property type="entry name" value="PROTEASE FAMILY S9B,C DIPEPTIDYL-PEPTIDASE IV-RELATED"/>
    <property type="match status" value="1"/>
</dbReference>
<dbReference type="PANTHER" id="PTHR11731:SF193">
    <property type="entry name" value="DIPEPTIDYL PEPTIDASE 9"/>
    <property type="match status" value="1"/>
</dbReference>
<reference evidence="6 7" key="1">
    <citation type="submission" date="2018-01" db="EMBL/GenBank/DDBJ databases">
        <title>G. obscuriglobus.</title>
        <authorList>
            <person name="Franke J."/>
            <person name="Blomberg W."/>
            <person name="Selmecki A."/>
        </authorList>
    </citation>
    <scope>NUCLEOTIDE SEQUENCE [LARGE SCALE GENOMIC DNA]</scope>
    <source>
        <strain evidence="6 7">DSM 5831</strain>
    </source>
</reference>
<keyword evidence="7" id="KW-1185">Reference proteome</keyword>
<dbReference type="Gene3D" id="3.40.50.1820">
    <property type="entry name" value="alpha/beta hydrolase"/>
    <property type="match status" value="1"/>
</dbReference>
<dbReference type="InterPro" id="IPR000834">
    <property type="entry name" value="Peptidase_M14"/>
</dbReference>
<dbReference type="SUPFAM" id="SSF53474">
    <property type="entry name" value="alpha/beta-Hydrolases"/>
    <property type="match status" value="1"/>
</dbReference>
<organism evidence="6 7">
    <name type="scientific">Gemmata obscuriglobus</name>
    <dbReference type="NCBI Taxonomy" id="114"/>
    <lineage>
        <taxon>Bacteria</taxon>
        <taxon>Pseudomonadati</taxon>
        <taxon>Planctomycetota</taxon>
        <taxon>Planctomycetia</taxon>
        <taxon>Gemmatales</taxon>
        <taxon>Gemmataceae</taxon>
        <taxon>Gemmata</taxon>
    </lineage>
</organism>
<dbReference type="KEGG" id="gog:C1280_23380"/>
<evidence type="ECO:0000259" key="5">
    <source>
        <dbReference type="PROSITE" id="PS52035"/>
    </source>
</evidence>
<feature type="region of interest" description="Disordered" evidence="4">
    <location>
        <begin position="16"/>
        <end position="49"/>
    </location>
</feature>
<evidence type="ECO:0000313" key="7">
    <source>
        <dbReference type="Proteomes" id="UP000245802"/>
    </source>
</evidence>
<dbReference type="InterPro" id="IPR050278">
    <property type="entry name" value="Serine_Prot_S9B/DPPIV"/>
</dbReference>
<dbReference type="InterPro" id="IPR001375">
    <property type="entry name" value="Peptidase_S9_cat"/>
</dbReference>
<accession>A0A2Z3HEF0</accession>
<gene>
    <name evidence="6" type="ORF">C1280_23380</name>
</gene>
<dbReference type="PROSITE" id="PS00708">
    <property type="entry name" value="PRO_ENDOPEP_SER"/>
    <property type="match status" value="1"/>
</dbReference>
<protein>
    <recommendedName>
        <fullName evidence="5">Peptidase M14 domain-containing protein</fullName>
    </recommendedName>
</protein>